<gene>
    <name evidence="1" type="ORF">Aglo03_04840</name>
</gene>
<evidence type="ECO:0000313" key="1">
    <source>
        <dbReference type="EMBL" id="GLW89668.1"/>
    </source>
</evidence>
<name>A0A9W6QK58_9PSEU</name>
<dbReference type="EMBL" id="BSSD01000001">
    <property type="protein sequence ID" value="GLW89668.1"/>
    <property type="molecule type" value="Genomic_DNA"/>
</dbReference>
<protein>
    <submittedName>
        <fullName evidence="1">Uncharacterized protein</fullName>
    </submittedName>
</protein>
<accession>A0A9W6QK58</accession>
<dbReference type="Proteomes" id="UP001165042">
    <property type="component" value="Unassembled WGS sequence"/>
</dbReference>
<proteinExistence type="predicted"/>
<dbReference type="SUPFAM" id="SSF53756">
    <property type="entry name" value="UDP-Glycosyltransferase/glycogen phosphorylase"/>
    <property type="match status" value="1"/>
</dbReference>
<comment type="caution">
    <text evidence="1">The sequence shown here is derived from an EMBL/GenBank/DDBJ whole genome shotgun (WGS) entry which is preliminary data.</text>
</comment>
<reference evidence="1" key="1">
    <citation type="submission" date="2023-02" db="EMBL/GenBank/DDBJ databases">
        <title>Actinokineospora globicatena NBRC 15670.</title>
        <authorList>
            <person name="Ichikawa N."/>
            <person name="Sato H."/>
            <person name="Tonouchi N."/>
        </authorList>
    </citation>
    <scope>NUCLEOTIDE SEQUENCE</scope>
    <source>
        <strain evidence="1">NBRC 15670</strain>
    </source>
</reference>
<dbReference type="AlphaFoldDB" id="A0A9W6QK58"/>
<evidence type="ECO:0000313" key="2">
    <source>
        <dbReference type="Proteomes" id="UP001165042"/>
    </source>
</evidence>
<organism evidence="1 2">
    <name type="scientific">Actinokineospora globicatena</name>
    <dbReference type="NCBI Taxonomy" id="103729"/>
    <lineage>
        <taxon>Bacteria</taxon>
        <taxon>Bacillati</taxon>
        <taxon>Actinomycetota</taxon>
        <taxon>Actinomycetes</taxon>
        <taxon>Pseudonocardiales</taxon>
        <taxon>Pseudonocardiaceae</taxon>
        <taxon>Actinokineospora</taxon>
    </lineage>
</organism>
<keyword evidence="2" id="KW-1185">Reference proteome</keyword>
<dbReference type="Gene3D" id="3.40.50.2000">
    <property type="entry name" value="Glycogen Phosphorylase B"/>
    <property type="match status" value="2"/>
</dbReference>
<sequence>MSYARCPCAIVTAEQVWRAARRALATVPNARPLRVASVPGQHVYVRHLSPPAGDARVVRLPDVPVLGAPAGQWWPPPMLDPGWIHRNRVDFDVFHVHFGFDDRTPEQLRALVCALRAVRCPLVVTVHDLRNPHHADPAQHTAALDILVPAAAEVVTLTGGAAAEIARRWGRVAVVVPHPHVVDSVRARAARPEHEGFVIGLHAKSKRANSDPVPVVRALADAVARLPGARLRVDAHDDAAGRAVAAQLADLDVRVHRPFTDDELWDYLTDLDVSVLPYRFGTHSGWLEACHDLGTTVIAPSCGYYADQGPCLVYDHDESGLDSASLAHAVGTAYRERPSWRADPDVRANQRQEIADHHARLYHAVVGRR</sequence>